<feature type="chain" id="PRO_5014989384" description="LppP/LprE family lipoprotein" evidence="2">
    <location>
        <begin position="23"/>
        <end position="225"/>
    </location>
</feature>
<evidence type="ECO:0000313" key="3">
    <source>
        <dbReference type="EMBL" id="PMC64245.1"/>
    </source>
</evidence>
<reference evidence="3 4" key="1">
    <citation type="submission" date="2017-09" db="EMBL/GenBank/DDBJ databases">
        <title>Bacterial strain isolated from the female urinary microbiota.</title>
        <authorList>
            <person name="Thomas-White K."/>
            <person name="Kumar N."/>
            <person name="Forster S."/>
            <person name="Putonti C."/>
            <person name="Lawley T."/>
            <person name="Wolfe A.J."/>
        </authorList>
    </citation>
    <scope>NUCLEOTIDE SEQUENCE [LARGE SCALE GENOMIC DNA]</scope>
    <source>
        <strain evidence="3 4">UMB0792</strain>
    </source>
</reference>
<comment type="caution">
    <text evidence="3">The sequence shown here is derived from an EMBL/GenBank/DDBJ whole genome shotgun (WGS) entry which is preliminary data.</text>
</comment>
<dbReference type="AlphaFoldDB" id="A0A2N6T4K9"/>
<keyword evidence="4" id="KW-1185">Reference proteome</keyword>
<dbReference type="RefSeq" id="WP_102724037.1">
    <property type="nucleotide sequence ID" value="NZ_PNHG01000008.1"/>
</dbReference>
<sequence>MKSRFRVAALAVSILLAGGVFAGCTTSDENLDQPALTTVASADASGDSTTTEATADESTEEKPKPEKCASLPKDPREQYPNHEAPGRMPARDWDDNNFWIGDIENHYDPCAPISWIIFRGGLGDAERPAHTGASMTDGIAFYVHGEPVDDMTLFTRVESVTTTPDGAVEFIWGERTRSTAEGITAHFTATIEPRDGSMVPVSGNGSEFSARWNDQKAKFLLGHDG</sequence>
<dbReference type="EMBL" id="PNHG01000008">
    <property type="protein sequence ID" value="PMC64245.1"/>
    <property type="molecule type" value="Genomic_DNA"/>
</dbReference>
<organism evidence="3 4">
    <name type="scientific">Corynebacterium tuscaniense</name>
    <dbReference type="NCBI Taxonomy" id="302449"/>
    <lineage>
        <taxon>Bacteria</taxon>
        <taxon>Bacillati</taxon>
        <taxon>Actinomycetota</taxon>
        <taxon>Actinomycetes</taxon>
        <taxon>Mycobacteriales</taxon>
        <taxon>Corynebacteriaceae</taxon>
        <taxon>Corynebacterium</taxon>
    </lineage>
</organism>
<keyword evidence="2" id="KW-0732">Signal</keyword>
<dbReference type="PROSITE" id="PS51257">
    <property type="entry name" value="PROKAR_LIPOPROTEIN"/>
    <property type="match status" value="1"/>
</dbReference>
<gene>
    <name evidence="3" type="ORF">CJ203_06710</name>
</gene>
<dbReference type="Proteomes" id="UP000235836">
    <property type="component" value="Unassembled WGS sequence"/>
</dbReference>
<evidence type="ECO:0008006" key="5">
    <source>
        <dbReference type="Google" id="ProtNLM"/>
    </source>
</evidence>
<name>A0A2N6T4K9_9CORY</name>
<feature type="signal peptide" evidence="2">
    <location>
        <begin position="1"/>
        <end position="22"/>
    </location>
</feature>
<evidence type="ECO:0000313" key="4">
    <source>
        <dbReference type="Proteomes" id="UP000235836"/>
    </source>
</evidence>
<protein>
    <recommendedName>
        <fullName evidence="5">LppP/LprE family lipoprotein</fullName>
    </recommendedName>
</protein>
<evidence type="ECO:0000256" key="1">
    <source>
        <dbReference type="SAM" id="MobiDB-lite"/>
    </source>
</evidence>
<feature type="compositionally biased region" description="Basic and acidic residues" evidence="1">
    <location>
        <begin position="60"/>
        <end position="80"/>
    </location>
</feature>
<proteinExistence type="predicted"/>
<feature type="region of interest" description="Disordered" evidence="1">
    <location>
        <begin position="27"/>
        <end position="91"/>
    </location>
</feature>
<accession>A0A2N6T4K9</accession>
<feature type="compositionally biased region" description="Low complexity" evidence="1">
    <location>
        <begin position="37"/>
        <end position="53"/>
    </location>
</feature>
<evidence type="ECO:0000256" key="2">
    <source>
        <dbReference type="SAM" id="SignalP"/>
    </source>
</evidence>